<organism evidence="2 3">
    <name type="scientific">Streptomyces triticirhizae</name>
    <dbReference type="NCBI Taxonomy" id="2483353"/>
    <lineage>
        <taxon>Bacteria</taxon>
        <taxon>Bacillati</taxon>
        <taxon>Actinomycetota</taxon>
        <taxon>Actinomycetes</taxon>
        <taxon>Kitasatosporales</taxon>
        <taxon>Streptomycetaceae</taxon>
        <taxon>Streptomyces</taxon>
    </lineage>
</organism>
<feature type="transmembrane region" description="Helical" evidence="1">
    <location>
        <begin position="37"/>
        <end position="62"/>
    </location>
</feature>
<dbReference type="AlphaFoldDB" id="A0A3M2MB55"/>
<sequence>MGISTLVRSVLAYDPGISPEEGGLPGLDVLVDVMGSINLYGIIAIVGAFALAATAWAYGHFGSSPGAEQTGKRGLLVATGSALLLGAANGIIAFFSALGERVE</sequence>
<dbReference type="EMBL" id="RFFJ01000001">
    <property type="protein sequence ID" value="RMI46742.1"/>
    <property type="molecule type" value="Genomic_DNA"/>
</dbReference>
<proteinExistence type="predicted"/>
<dbReference type="Proteomes" id="UP000278673">
    <property type="component" value="Unassembled WGS sequence"/>
</dbReference>
<keyword evidence="1" id="KW-1133">Transmembrane helix</keyword>
<accession>A0A3M2MB55</accession>
<keyword evidence="1" id="KW-0472">Membrane</keyword>
<evidence type="ECO:0000313" key="2">
    <source>
        <dbReference type="EMBL" id="RMI46742.1"/>
    </source>
</evidence>
<dbReference type="RefSeq" id="WP_122181743.1">
    <property type="nucleotide sequence ID" value="NZ_RFFJ01000001.1"/>
</dbReference>
<gene>
    <name evidence="2" type="ORF">EBN88_00475</name>
</gene>
<protein>
    <recommendedName>
        <fullName evidence="4">Integral membrane protein</fullName>
    </recommendedName>
</protein>
<evidence type="ECO:0000313" key="3">
    <source>
        <dbReference type="Proteomes" id="UP000278673"/>
    </source>
</evidence>
<feature type="transmembrane region" description="Helical" evidence="1">
    <location>
        <begin position="74"/>
        <end position="98"/>
    </location>
</feature>
<keyword evidence="3" id="KW-1185">Reference proteome</keyword>
<keyword evidence="1" id="KW-0812">Transmembrane</keyword>
<evidence type="ECO:0008006" key="4">
    <source>
        <dbReference type="Google" id="ProtNLM"/>
    </source>
</evidence>
<name>A0A3M2MB55_9ACTN</name>
<evidence type="ECO:0000256" key="1">
    <source>
        <dbReference type="SAM" id="Phobius"/>
    </source>
</evidence>
<comment type="caution">
    <text evidence="2">The sequence shown here is derived from an EMBL/GenBank/DDBJ whole genome shotgun (WGS) entry which is preliminary data.</text>
</comment>
<reference evidence="2 3" key="1">
    <citation type="submission" date="2018-10" db="EMBL/GenBank/DDBJ databases">
        <title>Isolation, diversity and antifungal activity of actinobacteria from wheat.</title>
        <authorList>
            <person name="Han C."/>
        </authorList>
    </citation>
    <scope>NUCLEOTIDE SEQUENCE [LARGE SCALE GENOMIC DNA]</scope>
    <source>
        <strain evidence="2 3">NEAU-YY642</strain>
    </source>
</reference>